<dbReference type="PROSITE" id="PS50949">
    <property type="entry name" value="HTH_GNTR"/>
    <property type="match status" value="1"/>
</dbReference>
<dbReference type="GO" id="GO:0030170">
    <property type="term" value="F:pyridoxal phosphate binding"/>
    <property type="evidence" value="ECO:0007669"/>
    <property type="project" value="InterPro"/>
</dbReference>
<dbReference type="SMART" id="SM00345">
    <property type="entry name" value="HTH_GNTR"/>
    <property type="match status" value="1"/>
</dbReference>
<organism evidence="7 8">
    <name type="scientific">Flavobacterium geliluteum</name>
    <dbReference type="NCBI Taxonomy" id="2816120"/>
    <lineage>
        <taxon>Bacteria</taxon>
        <taxon>Pseudomonadati</taxon>
        <taxon>Bacteroidota</taxon>
        <taxon>Flavobacteriia</taxon>
        <taxon>Flavobacteriales</taxon>
        <taxon>Flavobacteriaceae</taxon>
        <taxon>Flavobacterium</taxon>
    </lineage>
</organism>
<dbReference type="InterPro" id="IPR051446">
    <property type="entry name" value="HTH_trans_reg/aminotransferase"/>
</dbReference>
<keyword evidence="3" id="KW-0805">Transcription regulation</keyword>
<comment type="caution">
    <text evidence="7">The sequence shown here is derived from an EMBL/GenBank/DDBJ whole genome shotgun (WGS) entry which is preliminary data.</text>
</comment>
<keyword evidence="7" id="KW-0032">Aminotransferase</keyword>
<dbReference type="InterPro" id="IPR004839">
    <property type="entry name" value="Aminotransferase_I/II_large"/>
</dbReference>
<dbReference type="InterPro" id="IPR015421">
    <property type="entry name" value="PyrdxlP-dep_Trfase_major"/>
</dbReference>
<keyword evidence="5" id="KW-0804">Transcription</keyword>
<dbReference type="SUPFAM" id="SSF53383">
    <property type="entry name" value="PLP-dependent transferases"/>
    <property type="match status" value="1"/>
</dbReference>
<keyword evidence="8" id="KW-1185">Reference proteome</keyword>
<dbReference type="InterPro" id="IPR015424">
    <property type="entry name" value="PyrdxlP-dep_Trfase"/>
</dbReference>
<dbReference type="RefSeq" id="WP_210667163.1">
    <property type="nucleotide sequence ID" value="NZ_JAGFBV010000023.1"/>
</dbReference>
<evidence type="ECO:0000259" key="6">
    <source>
        <dbReference type="PROSITE" id="PS50949"/>
    </source>
</evidence>
<dbReference type="PANTHER" id="PTHR46577:SF1">
    <property type="entry name" value="HTH-TYPE TRANSCRIPTIONAL REGULATORY PROTEIN GABR"/>
    <property type="match status" value="1"/>
</dbReference>
<evidence type="ECO:0000313" key="7">
    <source>
        <dbReference type="EMBL" id="MBP4139192.1"/>
    </source>
</evidence>
<keyword evidence="7" id="KW-0808">Transferase</keyword>
<keyword evidence="4" id="KW-0238">DNA-binding</keyword>
<dbReference type="InterPro" id="IPR036388">
    <property type="entry name" value="WH-like_DNA-bd_sf"/>
</dbReference>
<dbReference type="GO" id="GO:0008483">
    <property type="term" value="F:transaminase activity"/>
    <property type="evidence" value="ECO:0007669"/>
    <property type="project" value="UniProtKB-KW"/>
</dbReference>
<name>A0A940XAV9_9FLAO</name>
<dbReference type="PANTHER" id="PTHR46577">
    <property type="entry name" value="HTH-TYPE TRANSCRIPTIONAL REGULATORY PROTEIN GABR"/>
    <property type="match status" value="1"/>
</dbReference>
<comment type="similarity">
    <text evidence="1">In the C-terminal section; belongs to the class-I pyridoxal-phosphate-dependent aminotransferase family.</text>
</comment>
<dbReference type="CDD" id="cd07377">
    <property type="entry name" value="WHTH_GntR"/>
    <property type="match status" value="1"/>
</dbReference>
<dbReference type="Gene3D" id="3.40.640.10">
    <property type="entry name" value="Type I PLP-dependent aspartate aminotransferase-like (Major domain)"/>
    <property type="match status" value="1"/>
</dbReference>
<dbReference type="Pfam" id="PF00392">
    <property type="entry name" value="GntR"/>
    <property type="match status" value="1"/>
</dbReference>
<dbReference type="CDD" id="cd00609">
    <property type="entry name" value="AAT_like"/>
    <property type="match status" value="1"/>
</dbReference>
<keyword evidence="2" id="KW-0663">Pyridoxal phosphate</keyword>
<dbReference type="EMBL" id="JAGFBV010000023">
    <property type="protein sequence ID" value="MBP4139192.1"/>
    <property type="molecule type" value="Genomic_DNA"/>
</dbReference>
<reference evidence="7 8" key="1">
    <citation type="submission" date="2021-03" db="EMBL/GenBank/DDBJ databases">
        <title>Flavobacterium Flabelliformis Sp. Nov. And Flavobacterium Geliluteum Sp. Nov., Two Novel Multidrug Resistant Psychrophilic Species Isolated From Antarctica.</title>
        <authorList>
            <person name="Kralova S."/>
            <person name="Busse H.J."/>
            <person name="Bezdicek M."/>
            <person name="Nykrynova M."/>
            <person name="Kroupova E."/>
            <person name="Krsek D."/>
            <person name="Sedlacek I."/>
        </authorList>
    </citation>
    <scope>NUCLEOTIDE SEQUENCE [LARGE SCALE GENOMIC DNA]</scope>
    <source>
        <strain evidence="7 8">P7388</strain>
    </source>
</reference>
<sequence>MLRPWEFQIELNLSCEKALYIQIADAIIVAIKKGNLKQGDALPGSRTLSKIIGVNRNTLILAIDVLLAEGWLISKERVGIFVSENTFLENTFEKDIISKTEIINLKSKPNIIFDDGLPDTQIAPIKELSKSYKDIFNRKGKWQLMGYSNELGDEEFRNAICHMLNFKRGMNLTHDNVCITRGSQMAMYLTAHVLLDTDSYVLIENPGYKPAWDVFEKAGAKLLPLTIERDGLNIDEVHSYLKKYGFKIKAIYTTPHHQFPTTVTLSLAKRLELVELSNIWGFTIIEDDYDNEFHYANRPILPISSLENLNNYVYIGTFSKIIAPALRVGFIASSNNLINKVGNLRKVIDVQGDNIMEQALLQLIKDGDVKRHLKKSTAIYKNKRDEFDVLLKYYLEDKISYTKPEGGLAFWVIPNNGLKINSIYSNLIKRDVQIINPESFSYKETINGLRLGFGSLTKTSQEKGLKVLSEIL</sequence>
<evidence type="ECO:0000256" key="4">
    <source>
        <dbReference type="ARBA" id="ARBA00023125"/>
    </source>
</evidence>
<dbReference type="AlphaFoldDB" id="A0A940XAV9"/>
<feature type="domain" description="HTH gntR-type" evidence="6">
    <location>
        <begin position="17"/>
        <end position="85"/>
    </location>
</feature>
<evidence type="ECO:0000256" key="5">
    <source>
        <dbReference type="ARBA" id="ARBA00023163"/>
    </source>
</evidence>
<dbReference type="GO" id="GO:0003677">
    <property type="term" value="F:DNA binding"/>
    <property type="evidence" value="ECO:0007669"/>
    <property type="project" value="UniProtKB-KW"/>
</dbReference>
<dbReference type="Gene3D" id="1.10.10.10">
    <property type="entry name" value="Winged helix-like DNA-binding domain superfamily/Winged helix DNA-binding domain"/>
    <property type="match status" value="1"/>
</dbReference>
<dbReference type="Pfam" id="PF00155">
    <property type="entry name" value="Aminotran_1_2"/>
    <property type="match status" value="1"/>
</dbReference>
<evidence type="ECO:0000256" key="3">
    <source>
        <dbReference type="ARBA" id="ARBA00023015"/>
    </source>
</evidence>
<gene>
    <name evidence="7" type="ORF">J3495_14015</name>
</gene>
<evidence type="ECO:0000256" key="1">
    <source>
        <dbReference type="ARBA" id="ARBA00005384"/>
    </source>
</evidence>
<dbReference type="SUPFAM" id="SSF46785">
    <property type="entry name" value="Winged helix' DNA-binding domain"/>
    <property type="match status" value="1"/>
</dbReference>
<dbReference type="InterPro" id="IPR036390">
    <property type="entry name" value="WH_DNA-bd_sf"/>
</dbReference>
<evidence type="ECO:0000256" key="2">
    <source>
        <dbReference type="ARBA" id="ARBA00022898"/>
    </source>
</evidence>
<evidence type="ECO:0000313" key="8">
    <source>
        <dbReference type="Proteomes" id="UP000675047"/>
    </source>
</evidence>
<accession>A0A940XAV9</accession>
<dbReference type="GO" id="GO:0003700">
    <property type="term" value="F:DNA-binding transcription factor activity"/>
    <property type="evidence" value="ECO:0007669"/>
    <property type="project" value="InterPro"/>
</dbReference>
<protein>
    <submittedName>
        <fullName evidence="7">PLP-dependent aminotransferase family protein</fullName>
    </submittedName>
</protein>
<dbReference type="InterPro" id="IPR000524">
    <property type="entry name" value="Tscrpt_reg_HTH_GntR"/>
</dbReference>
<proteinExistence type="inferred from homology"/>
<dbReference type="Proteomes" id="UP000675047">
    <property type="component" value="Unassembled WGS sequence"/>
</dbReference>